<sequence>MDSIWIIILFVLALPLLLLTFFIIMSIISAIVPAPAPKQTSDKLSDDYWYASYESHENGVLIKYSNPNGPLYYSGIITGDIITEVNGEKPTAALLRDQLQAVVEQDQPVPITLYHIATPSEVRTLLLKPMELALEKVNAKGIVEKFGASFNGHQVIFVRYVEQSSPFAAAGIKAGDRMVSIAGRKLECLEDPYIISKYLHTGMRVEISFVNQFNVTKQITLDISNPEDRVIQSFGISLSPEQTVAFDTNFVINHPNVIPYMAKKSTVLISKKVFLELDKLKIDPEIGHQARAGLEAIETAQVESEGRLKVVPIDEHYNRQHGLDTKNPDDLIIGSYLKVKESMQEEVLFLSEDRGARITARSHGLFVANQ</sequence>
<dbReference type="SMART" id="SM00228">
    <property type="entry name" value="PDZ"/>
    <property type="match status" value="2"/>
</dbReference>
<evidence type="ECO:0000259" key="1">
    <source>
        <dbReference type="PROSITE" id="PS50106"/>
    </source>
</evidence>
<accession>A0ABN7TV10</accession>
<dbReference type="PROSITE" id="PS50106">
    <property type="entry name" value="PDZ"/>
    <property type="match status" value="1"/>
</dbReference>
<comment type="caution">
    <text evidence="2">The sequence shown here is derived from an EMBL/GenBank/DDBJ whole genome shotgun (WGS) entry which is preliminary data.</text>
</comment>
<protein>
    <recommendedName>
        <fullName evidence="1">PDZ domain-containing protein</fullName>
    </recommendedName>
</protein>
<proteinExistence type="predicted"/>
<keyword evidence="3" id="KW-1185">Reference proteome</keyword>
<evidence type="ECO:0000313" key="2">
    <source>
        <dbReference type="EMBL" id="CAG7651395.1"/>
    </source>
</evidence>
<dbReference type="EMBL" id="CAJVCE010000016">
    <property type="protein sequence ID" value="CAG7651395.1"/>
    <property type="molecule type" value="Genomic_DNA"/>
</dbReference>
<gene>
    <name evidence="2" type="ORF">PAECIP111802_04952</name>
</gene>
<feature type="domain" description="PDZ" evidence="1">
    <location>
        <begin position="131"/>
        <end position="187"/>
    </location>
</feature>
<dbReference type="InterPro" id="IPR001478">
    <property type="entry name" value="PDZ"/>
</dbReference>
<organism evidence="2 3">
    <name type="scientific">Paenibacillus allorhizosphaerae</name>
    <dbReference type="NCBI Taxonomy" id="2849866"/>
    <lineage>
        <taxon>Bacteria</taxon>
        <taxon>Bacillati</taxon>
        <taxon>Bacillota</taxon>
        <taxon>Bacilli</taxon>
        <taxon>Bacillales</taxon>
        <taxon>Paenibacillaceae</taxon>
        <taxon>Paenibacillus</taxon>
    </lineage>
</organism>
<name>A0ABN7TV10_9BACL</name>
<dbReference type="InterPro" id="IPR002716">
    <property type="entry name" value="PIN_dom"/>
</dbReference>
<dbReference type="Proteomes" id="UP000730618">
    <property type="component" value="Unassembled WGS sequence"/>
</dbReference>
<dbReference type="RefSeq" id="WP_218101208.1">
    <property type="nucleotide sequence ID" value="NZ_CAJVCE010000016.1"/>
</dbReference>
<dbReference type="Pfam" id="PF13638">
    <property type="entry name" value="PIN_4"/>
    <property type="match status" value="1"/>
</dbReference>
<reference evidence="2 3" key="1">
    <citation type="submission" date="2021-06" db="EMBL/GenBank/DDBJ databases">
        <authorList>
            <person name="Criscuolo A."/>
        </authorList>
    </citation>
    <scope>NUCLEOTIDE SEQUENCE [LARGE SCALE GENOMIC DNA]</scope>
    <source>
        <strain evidence="3">CIP 111802</strain>
    </source>
</reference>
<evidence type="ECO:0000313" key="3">
    <source>
        <dbReference type="Proteomes" id="UP000730618"/>
    </source>
</evidence>